<dbReference type="AlphaFoldDB" id="D2Q0Z3"/>
<accession>D2Q0Z3</accession>
<dbReference type="FunFam" id="1.10.3470.10:FF:000001">
    <property type="entry name" value="Vitamin B12 ABC transporter permease BtuC"/>
    <property type="match status" value="1"/>
</dbReference>
<evidence type="ECO:0000313" key="9">
    <source>
        <dbReference type="EMBL" id="ADB35694.1"/>
    </source>
</evidence>
<evidence type="ECO:0000256" key="2">
    <source>
        <dbReference type="ARBA" id="ARBA00007935"/>
    </source>
</evidence>
<reference evidence="9 10" key="2">
    <citation type="journal article" date="2010" name="Stand. Genomic Sci.">
        <title>Complete genome sequence of Kribbella flavida type strain (IFO 14399).</title>
        <authorList>
            <person name="Pukall R."/>
            <person name="Lapidus A."/>
            <person name="Glavina Del Rio T."/>
            <person name="Copeland A."/>
            <person name="Tice H."/>
            <person name="Cheng J.-F."/>
            <person name="Lucas S."/>
            <person name="Chen F."/>
            <person name="Nolan M."/>
            <person name="LaButti K."/>
            <person name="Pati A."/>
            <person name="Ivanova N."/>
            <person name="Mavrommatis K."/>
            <person name="Mikhailova N."/>
            <person name="Pitluck S."/>
            <person name="Bruce D."/>
            <person name="Goodwin L."/>
            <person name="Land M."/>
            <person name="Hauser L."/>
            <person name="Chang Y.-J."/>
            <person name="Jeffries C.D."/>
            <person name="Chen A."/>
            <person name="Palaniappan K."/>
            <person name="Chain P."/>
            <person name="Rohde M."/>
            <person name="Goeker M."/>
            <person name="Bristow J."/>
            <person name="Eisen J.A."/>
            <person name="Markowitz V."/>
            <person name="Hugenholtz P."/>
            <person name="Kyrpides N.C."/>
            <person name="Klenk H.-P."/>
            <person name="Brettin T."/>
        </authorList>
    </citation>
    <scope>NUCLEOTIDE SEQUENCE [LARGE SCALE GENOMIC DNA]</scope>
    <source>
        <strain evidence="10">DSM 17836 / JCM 10339 / NBRC 14399</strain>
    </source>
</reference>
<dbReference type="CDD" id="cd06550">
    <property type="entry name" value="TM_ABC_iron-siderophores_like"/>
    <property type="match status" value="1"/>
</dbReference>
<evidence type="ECO:0000256" key="4">
    <source>
        <dbReference type="ARBA" id="ARBA00022475"/>
    </source>
</evidence>
<dbReference type="SUPFAM" id="SSF81345">
    <property type="entry name" value="ABC transporter involved in vitamin B12 uptake, BtuC"/>
    <property type="match status" value="1"/>
</dbReference>
<feature type="transmembrane region" description="Helical" evidence="8">
    <location>
        <begin position="89"/>
        <end position="107"/>
    </location>
</feature>
<sequence>MAQLTAPETGHAPNSGLTPAQVITRARAVRRARGLAVTAVLAVLVFAAFCVSLSLGDFKIPVVDVVKTLFGQGDKATEFIVNRLRLPRALTGLLVGAALGMSGAIFQSIARNPLASPDIIGVTYGASAFAVFAIITLGLTGPAVAGMAMAGALLTAFTMYLLAWRRGVSSYRLILVGIGIGAIATSVTSYLLTKARVEVAQQALIWLTGSLNGRDWSHVRSVAITLVVLTPFLVLLVHRLRILQLGDETAYGLGLRVEGSRLGLIVIAVLLAAVATAAAGPIGFVAFVAPPIARRLVRSPGPAMVASALIGALVVALSDLIAQHAFGDTQLPVGVVTGVVGAPYLMFLLARANRVGSGG</sequence>
<dbReference type="eggNOG" id="COG4779">
    <property type="taxonomic scope" value="Bacteria"/>
</dbReference>
<name>D2Q0Z3_KRIFD</name>
<evidence type="ECO:0000256" key="1">
    <source>
        <dbReference type="ARBA" id="ARBA00004651"/>
    </source>
</evidence>
<dbReference type="Gene3D" id="1.10.3470.10">
    <property type="entry name" value="ABC transporter involved in vitamin B12 uptake, BtuC"/>
    <property type="match status" value="1"/>
</dbReference>
<keyword evidence="5 8" id="KW-0812">Transmembrane</keyword>
<dbReference type="RefSeq" id="WP_012924246.1">
    <property type="nucleotide sequence ID" value="NC_013729.1"/>
</dbReference>
<gene>
    <name evidence="9" type="ordered locus">Kfla_6702</name>
</gene>
<dbReference type="Proteomes" id="UP000007967">
    <property type="component" value="Chromosome"/>
</dbReference>
<dbReference type="HOGENOM" id="CLU_013016_1_1_11"/>
<dbReference type="GO" id="GO:0005886">
    <property type="term" value="C:plasma membrane"/>
    <property type="evidence" value="ECO:0007669"/>
    <property type="project" value="UniProtKB-SubCell"/>
</dbReference>
<evidence type="ECO:0000256" key="8">
    <source>
        <dbReference type="SAM" id="Phobius"/>
    </source>
</evidence>
<dbReference type="InterPro" id="IPR000522">
    <property type="entry name" value="ABC_transptr_permease_BtuC"/>
</dbReference>
<evidence type="ECO:0000313" key="10">
    <source>
        <dbReference type="Proteomes" id="UP000007967"/>
    </source>
</evidence>
<evidence type="ECO:0000256" key="7">
    <source>
        <dbReference type="ARBA" id="ARBA00023136"/>
    </source>
</evidence>
<feature type="transmembrane region" description="Helical" evidence="8">
    <location>
        <begin position="301"/>
        <end position="321"/>
    </location>
</feature>
<keyword evidence="4" id="KW-1003">Cell membrane</keyword>
<comment type="subcellular location">
    <subcellularLocation>
        <location evidence="1">Cell membrane</location>
        <topology evidence="1">Multi-pass membrane protein</topology>
    </subcellularLocation>
</comment>
<keyword evidence="3" id="KW-0813">Transport</keyword>
<feature type="transmembrane region" description="Helical" evidence="8">
    <location>
        <begin position="221"/>
        <end position="241"/>
    </location>
</feature>
<feature type="transmembrane region" description="Helical" evidence="8">
    <location>
        <begin position="171"/>
        <end position="192"/>
    </location>
</feature>
<dbReference type="GO" id="GO:0033214">
    <property type="term" value="P:siderophore-iron import into cell"/>
    <property type="evidence" value="ECO:0007669"/>
    <property type="project" value="TreeGrafter"/>
</dbReference>
<dbReference type="InterPro" id="IPR037294">
    <property type="entry name" value="ABC_BtuC-like"/>
</dbReference>
<comment type="similarity">
    <text evidence="2">Belongs to the binding-protein-dependent transport system permease family. FecCD subfamily.</text>
</comment>
<feature type="transmembrane region" description="Helical" evidence="8">
    <location>
        <begin position="333"/>
        <end position="352"/>
    </location>
</feature>
<dbReference type="Pfam" id="PF01032">
    <property type="entry name" value="FecCD"/>
    <property type="match status" value="1"/>
</dbReference>
<dbReference type="PANTHER" id="PTHR30472:SF24">
    <property type="entry name" value="FERRIC ENTEROBACTIN TRANSPORT SYSTEM PERMEASE PROTEIN FEPG"/>
    <property type="match status" value="1"/>
</dbReference>
<proteinExistence type="inferred from homology"/>
<dbReference type="PANTHER" id="PTHR30472">
    <property type="entry name" value="FERRIC ENTEROBACTIN TRANSPORT SYSTEM PERMEASE PROTEIN"/>
    <property type="match status" value="1"/>
</dbReference>
<reference evidence="10" key="1">
    <citation type="submission" date="2009-09" db="EMBL/GenBank/DDBJ databases">
        <title>The complete genome of Kribbella flavida DSM 17836.</title>
        <authorList>
            <consortium name="US DOE Joint Genome Institute (JGI-PGF)"/>
            <person name="Lucas S."/>
            <person name="Copeland A."/>
            <person name="Lapidus A."/>
            <person name="Glavina del Rio T."/>
            <person name="Dalin E."/>
            <person name="Tice H."/>
            <person name="Bruce D."/>
            <person name="Goodwin L."/>
            <person name="Pitluck S."/>
            <person name="Kyrpides N."/>
            <person name="Mavromatis K."/>
            <person name="Ivanova N."/>
            <person name="Saunders E."/>
            <person name="Brettin T."/>
            <person name="Detter J.C."/>
            <person name="Han C."/>
            <person name="Larimer F."/>
            <person name="Land M."/>
            <person name="Hauser L."/>
            <person name="Markowitz V."/>
            <person name="Cheng J.-F."/>
            <person name="Hugenholtz P."/>
            <person name="Woyke T."/>
            <person name="Wu D."/>
            <person name="Pukall R."/>
            <person name="Klenk H.-P."/>
            <person name="Eisen J.A."/>
        </authorList>
    </citation>
    <scope>NUCLEOTIDE SEQUENCE [LARGE SCALE GENOMIC DNA]</scope>
    <source>
        <strain evidence="10">DSM 17836 / JCM 10339 / NBRC 14399</strain>
    </source>
</reference>
<evidence type="ECO:0000256" key="3">
    <source>
        <dbReference type="ARBA" id="ARBA00022448"/>
    </source>
</evidence>
<feature type="transmembrane region" description="Helical" evidence="8">
    <location>
        <begin position="119"/>
        <end position="139"/>
    </location>
</feature>
<keyword evidence="6 8" id="KW-1133">Transmembrane helix</keyword>
<keyword evidence="7 8" id="KW-0472">Membrane</keyword>
<evidence type="ECO:0000256" key="6">
    <source>
        <dbReference type="ARBA" id="ARBA00022989"/>
    </source>
</evidence>
<keyword evidence="10" id="KW-1185">Reference proteome</keyword>
<dbReference type="GO" id="GO:0022857">
    <property type="term" value="F:transmembrane transporter activity"/>
    <property type="evidence" value="ECO:0007669"/>
    <property type="project" value="InterPro"/>
</dbReference>
<dbReference type="STRING" id="479435.Kfla_6702"/>
<organism evidence="9 10">
    <name type="scientific">Kribbella flavida (strain DSM 17836 / JCM 10339 / NBRC 14399)</name>
    <dbReference type="NCBI Taxonomy" id="479435"/>
    <lineage>
        <taxon>Bacteria</taxon>
        <taxon>Bacillati</taxon>
        <taxon>Actinomycetota</taxon>
        <taxon>Actinomycetes</taxon>
        <taxon>Propionibacteriales</taxon>
        <taxon>Kribbellaceae</taxon>
        <taxon>Kribbella</taxon>
    </lineage>
</organism>
<dbReference type="KEGG" id="kfl:Kfla_6702"/>
<dbReference type="EMBL" id="CP001736">
    <property type="protein sequence ID" value="ADB35694.1"/>
    <property type="molecule type" value="Genomic_DNA"/>
</dbReference>
<feature type="transmembrane region" description="Helical" evidence="8">
    <location>
        <begin position="145"/>
        <end position="164"/>
    </location>
</feature>
<feature type="transmembrane region" description="Helical" evidence="8">
    <location>
        <begin position="262"/>
        <end position="289"/>
    </location>
</feature>
<evidence type="ECO:0000256" key="5">
    <source>
        <dbReference type="ARBA" id="ARBA00022692"/>
    </source>
</evidence>
<protein>
    <submittedName>
        <fullName evidence="9">Transport system permease protein</fullName>
    </submittedName>
</protein>
<dbReference type="OrthoDB" id="4455417at2"/>
<feature type="transmembrane region" description="Helical" evidence="8">
    <location>
        <begin position="35"/>
        <end position="55"/>
    </location>
</feature>